<comment type="catalytic activity">
    <reaction evidence="7">
        <text>a peptidoglycan chain = a peptidoglycan chain with N-acetyl-1,6-anhydromuramyl-[peptide] at the reducing end + a peptidoglycan chain with N-acetylglucosamine at the non-reducing end.</text>
        <dbReference type="EC" id="4.2.2.29"/>
    </reaction>
</comment>
<dbReference type="Pfam" id="PF02618">
    <property type="entry name" value="YceG"/>
    <property type="match status" value="1"/>
</dbReference>
<feature type="compositionally biased region" description="Basic residues" evidence="8">
    <location>
        <begin position="234"/>
        <end position="244"/>
    </location>
</feature>
<dbReference type="RefSeq" id="WP_189740264.1">
    <property type="nucleotide sequence ID" value="NZ_BMRL01000008.1"/>
</dbReference>
<evidence type="ECO:0000256" key="3">
    <source>
        <dbReference type="ARBA" id="ARBA00022989"/>
    </source>
</evidence>
<feature type="site" description="Important for catalytic activity" evidence="7">
    <location>
        <position position="477"/>
    </location>
</feature>
<dbReference type="EC" id="4.2.2.29" evidence="7"/>
<keyword evidence="5 7" id="KW-0456">Lyase</keyword>
<evidence type="ECO:0000313" key="10">
    <source>
        <dbReference type="Proteomes" id="UP000613974"/>
    </source>
</evidence>
<proteinExistence type="inferred from homology"/>
<sequence>MTEYGRGRGPEPWHPEDPLYGDQGWTGHQTQQGQVPHGGAPQQQEYPQEPQYQQQYPQHPQYQQYPEYQQQHPQQQYPQGQYPQQEQQAQQQPQQPQQYMQGQYPQQPQYTGQQQAYAPQQQAQQPQPQQPVYDSQGWDTGQGQYAAAVHTDPYTGVDPYTQQPVAGYPGEAPDLYGTEDAYAPPQPPGRRHLEPEPVEEPEPAEEPENGLLAEGGGRDGEDGDADDDGDGRRGGRSKGGKPKKRRGMTCLVAAVVILGVAGGGGYYGYNYIKARFSSAEDFAGEGGGDIVEVEIPKGSGLMQMGLILKKAGVVASGQAFVDAASKLPPGKAIQAGVYPLRKKMSAASAVEVMSDPSKLNVITVTEGMRNTAVYAAIDKKLGQQEGTTAEIAKREIKNLGLPAWANNNPKLIDPLEGFLYPARYDLSKDSTPDSLLKQMVKNATDKYTELGLEGKAKELGLENPLQVVTVASLVNAEGKNHDDFRKMAEVVYNRLKKTNDVTNQKLQFDSTYNYVKNQSEINFNLKEAQAFDHPYNTHFVRGLPTGPINNPGLDALTATLNPDHGGWMFFVSVDGKTTTFTKTYEEHTKLANEFQERQKQKNGG</sequence>
<organism evidence="9 10">
    <name type="scientific">Streptomyces nojiriensis</name>
    <dbReference type="NCBI Taxonomy" id="66374"/>
    <lineage>
        <taxon>Bacteria</taxon>
        <taxon>Bacillati</taxon>
        <taxon>Actinomycetota</taxon>
        <taxon>Actinomycetes</taxon>
        <taxon>Kitasatosporales</taxon>
        <taxon>Streptomycetaceae</taxon>
        <taxon>Streptomyces</taxon>
    </lineage>
</organism>
<keyword evidence="1 7" id="KW-1003">Cell membrane</keyword>
<keyword evidence="4 7" id="KW-0472">Membrane</keyword>
<name>A0ABQ3SSA7_9ACTN</name>
<dbReference type="InterPro" id="IPR003770">
    <property type="entry name" value="MLTG-like"/>
</dbReference>
<accession>A0ABQ3SSA7</accession>
<feature type="compositionally biased region" description="Low complexity" evidence="8">
    <location>
        <begin position="21"/>
        <end position="34"/>
    </location>
</feature>
<keyword evidence="2 7" id="KW-0812">Transmembrane</keyword>
<feature type="region of interest" description="Disordered" evidence="8">
    <location>
        <begin position="1"/>
        <end position="244"/>
    </location>
</feature>
<feature type="compositionally biased region" description="Low complexity" evidence="8">
    <location>
        <begin position="41"/>
        <end position="131"/>
    </location>
</feature>
<feature type="compositionally biased region" description="Acidic residues" evidence="8">
    <location>
        <begin position="196"/>
        <end position="208"/>
    </location>
</feature>
<comment type="subcellular location">
    <subcellularLocation>
        <location evidence="7">Cell membrane</location>
        <topology evidence="7">Single-pass membrane protein</topology>
    </subcellularLocation>
</comment>
<evidence type="ECO:0000256" key="7">
    <source>
        <dbReference type="HAMAP-Rule" id="MF_02065"/>
    </source>
</evidence>
<dbReference type="PANTHER" id="PTHR30518:SF2">
    <property type="entry name" value="ENDOLYTIC MUREIN TRANSGLYCOSYLASE"/>
    <property type="match status" value="1"/>
</dbReference>
<dbReference type="EMBL" id="BNEC01000005">
    <property type="protein sequence ID" value="GHI70832.1"/>
    <property type="molecule type" value="Genomic_DNA"/>
</dbReference>
<keyword evidence="10" id="KW-1185">Reference proteome</keyword>
<evidence type="ECO:0000256" key="5">
    <source>
        <dbReference type="ARBA" id="ARBA00023239"/>
    </source>
</evidence>
<evidence type="ECO:0000256" key="2">
    <source>
        <dbReference type="ARBA" id="ARBA00022692"/>
    </source>
</evidence>
<protein>
    <recommendedName>
        <fullName evidence="7">Endolytic murein transglycosylase</fullName>
        <ecNumber evidence="7">4.2.2.29</ecNumber>
    </recommendedName>
    <alternativeName>
        <fullName evidence="7">Peptidoglycan lytic transglycosylase</fullName>
    </alternativeName>
    <alternativeName>
        <fullName evidence="7">Peptidoglycan polymerization terminase</fullName>
    </alternativeName>
</protein>
<reference evidence="10" key="1">
    <citation type="submission" date="2023-07" db="EMBL/GenBank/DDBJ databases">
        <title>Whole genome shotgun sequence of Streptomyces nojiriensis NBRC 13794.</title>
        <authorList>
            <person name="Komaki H."/>
            <person name="Tamura T."/>
        </authorList>
    </citation>
    <scope>NUCLEOTIDE SEQUENCE [LARGE SCALE GENOMIC DNA]</scope>
    <source>
        <strain evidence="10">NBRC 13794</strain>
    </source>
</reference>
<dbReference type="Proteomes" id="UP000613974">
    <property type="component" value="Unassembled WGS sequence"/>
</dbReference>
<gene>
    <name evidence="7" type="primary">mltG</name>
    <name evidence="9" type="ORF">Snoj_47500</name>
</gene>
<dbReference type="HAMAP" id="MF_02065">
    <property type="entry name" value="MltG"/>
    <property type="match status" value="1"/>
</dbReference>
<keyword evidence="3 7" id="KW-1133">Transmembrane helix</keyword>
<evidence type="ECO:0000256" key="6">
    <source>
        <dbReference type="ARBA" id="ARBA00023316"/>
    </source>
</evidence>
<dbReference type="GeneID" id="95589073"/>
<dbReference type="Gene3D" id="3.30.1490.480">
    <property type="entry name" value="Endolytic murein transglycosylase"/>
    <property type="match status" value="1"/>
</dbReference>
<comment type="similarity">
    <text evidence="7">Belongs to the transglycosylase MltG family.</text>
</comment>
<feature type="compositionally biased region" description="Basic and acidic residues" evidence="8">
    <location>
        <begin position="1"/>
        <end position="17"/>
    </location>
</feature>
<dbReference type="PANTHER" id="PTHR30518">
    <property type="entry name" value="ENDOLYTIC MUREIN TRANSGLYCOSYLASE"/>
    <property type="match status" value="1"/>
</dbReference>
<evidence type="ECO:0000313" key="9">
    <source>
        <dbReference type="EMBL" id="GHI70832.1"/>
    </source>
</evidence>
<comment type="caution">
    <text evidence="9">The sequence shown here is derived from an EMBL/GenBank/DDBJ whole genome shotgun (WGS) entry which is preliminary data.</text>
</comment>
<comment type="function">
    <text evidence="7">Functions as a peptidoglycan terminase that cleaves nascent peptidoglycan strands endolytically to terminate their elongation.</text>
</comment>
<dbReference type="NCBIfam" id="TIGR00247">
    <property type="entry name" value="endolytic transglycosylase MltG"/>
    <property type="match status" value="1"/>
</dbReference>
<evidence type="ECO:0000256" key="1">
    <source>
        <dbReference type="ARBA" id="ARBA00022475"/>
    </source>
</evidence>
<evidence type="ECO:0000256" key="8">
    <source>
        <dbReference type="SAM" id="MobiDB-lite"/>
    </source>
</evidence>
<evidence type="ECO:0000256" key="4">
    <source>
        <dbReference type="ARBA" id="ARBA00023136"/>
    </source>
</evidence>
<feature type="transmembrane region" description="Helical" evidence="7">
    <location>
        <begin position="248"/>
        <end position="269"/>
    </location>
</feature>
<keyword evidence="6 7" id="KW-0961">Cell wall biogenesis/degradation</keyword>